<dbReference type="Proteomes" id="UP000460272">
    <property type="component" value="Unassembled WGS sequence"/>
</dbReference>
<evidence type="ECO:0000256" key="1">
    <source>
        <dbReference type="ARBA" id="ARBA00006817"/>
    </source>
</evidence>
<protein>
    <recommendedName>
        <fullName evidence="2">Activator of Hsp90 ATPase homologue 1/2-like C-terminal domain-containing protein</fullName>
    </recommendedName>
</protein>
<evidence type="ECO:0000313" key="3">
    <source>
        <dbReference type="EMBL" id="TVY99972.1"/>
    </source>
</evidence>
<dbReference type="EMBL" id="RPFW01000011">
    <property type="protein sequence ID" value="TVY99972.1"/>
    <property type="molecule type" value="Genomic_DNA"/>
</dbReference>
<comment type="caution">
    <text evidence="3">The sequence shown here is derived from an EMBL/GenBank/DDBJ whole genome shotgun (WGS) entry which is preliminary data.</text>
</comment>
<dbReference type="AlphaFoldDB" id="A0A6P2BRR7"/>
<gene>
    <name evidence="3" type="ORF">EAS64_40190</name>
</gene>
<proteinExistence type="inferred from homology"/>
<accession>A0A6P2BRR7</accession>
<feature type="domain" description="Activator of Hsp90 ATPase homologue 1/2-like C-terminal" evidence="2">
    <location>
        <begin position="13"/>
        <end position="129"/>
    </location>
</feature>
<dbReference type="SUPFAM" id="SSF55961">
    <property type="entry name" value="Bet v1-like"/>
    <property type="match status" value="1"/>
</dbReference>
<organism evidence="3 4">
    <name type="scientific">Trebonia kvetii</name>
    <dbReference type="NCBI Taxonomy" id="2480626"/>
    <lineage>
        <taxon>Bacteria</taxon>
        <taxon>Bacillati</taxon>
        <taxon>Actinomycetota</taxon>
        <taxon>Actinomycetes</taxon>
        <taxon>Streptosporangiales</taxon>
        <taxon>Treboniaceae</taxon>
        <taxon>Trebonia</taxon>
    </lineage>
</organism>
<keyword evidence="4" id="KW-1185">Reference proteome</keyword>
<evidence type="ECO:0000259" key="2">
    <source>
        <dbReference type="Pfam" id="PF08327"/>
    </source>
</evidence>
<evidence type="ECO:0000313" key="4">
    <source>
        <dbReference type="Proteomes" id="UP000460272"/>
    </source>
</evidence>
<dbReference type="OrthoDB" id="9803476at2"/>
<comment type="similarity">
    <text evidence="1">Belongs to the AHA1 family.</text>
</comment>
<dbReference type="InterPro" id="IPR023393">
    <property type="entry name" value="START-like_dom_sf"/>
</dbReference>
<dbReference type="Pfam" id="PF08327">
    <property type="entry name" value="AHSA1"/>
    <property type="match status" value="1"/>
</dbReference>
<name>A0A6P2BRR7_9ACTN</name>
<dbReference type="InterPro" id="IPR013538">
    <property type="entry name" value="ASHA1/2-like_C"/>
</dbReference>
<sequence length="160" mass="17499">MHGSFAVQRDLAASSDNVFAAYADVSLRRRWFRIPGDPSRAFHSLDFRVGGGEESRGVFAPLGDLGPEERVSYRSVFWDVVPGSRLVFGYELVLNEVRRWVSLVTVELSPLASGAGTRLRHSEQYVFLAYSEDGAQDVAHLKGSTQLQLNGLAAALDAVG</sequence>
<dbReference type="Gene3D" id="3.30.530.20">
    <property type="match status" value="1"/>
</dbReference>
<reference evidence="3 4" key="1">
    <citation type="submission" date="2018-11" db="EMBL/GenBank/DDBJ databases">
        <title>Trebonia kvetii gen.nov., sp.nov., a novel acidophilic actinobacterium, and proposal of the new actinobacterial family Treboniaceae fam. nov.</title>
        <authorList>
            <person name="Rapoport D."/>
            <person name="Sagova-Mareckova M."/>
            <person name="Sedlacek I."/>
            <person name="Provaznik J."/>
            <person name="Kralova S."/>
            <person name="Pavlinic D."/>
            <person name="Benes V."/>
            <person name="Kopecky J."/>
        </authorList>
    </citation>
    <scope>NUCLEOTIDE SEQUENCE [LARGE SCALE GENOMIC DNA]</scope>
    <source>
        <strain evidence="3 4">15Tr583</strain>
    </source>
</reference>